<evidence type="ECO:0000256" key="1">
    <source>
        <dbReference type="ARBA" id="ARBA00006019"/>
    </source>
</evidence>
<dbReference type="InterPro" id="IPR019559">
    <property type="entry name" value="Cullin_neddylation_domain"/>
</dbReference>
<evidence type="ECO:0000259" key="7">
    <source>
        <dbReference type="PROSITE" id="PS50069"/>
    </source>
</evidence>
<evidence type="ECO:0000256" key="2">
    <source>
        <dbReference type="ARBA" id="ARBA00022499"/>
    </source>
</evidence>
<organism evidence="8 9">
    <name type="scientific">Triparma verrucosa</name>
    <dbReference type="NCBI Taxonomy" id="1606542"/>
    <lineage>
        <taxon>Eukaryota</taxon>
        <taxon>Sar</taxon>
        <taxon>Stramenopiles</taxon>
        <taxon>Ochrophyta</taxon>
        <taxon>Bolidophyceae</taxon>
        <taxon>Parmales</taxon>
        <taxon>Triparmaceae</taxon>
        <taxon>Triparma</taxon>
    </lineage>
</organism>
<dbReference type="SUPFAM" id="SSF75632">
    <property type="entry name" value="Cullin homology domain"/>
    <property type="match status" value="1"/>
</dbReference>
<dbReference type="FunFam" id="1.20.1310.10:FF:000002">
    <property type="entry name" value="cullin-3 isoform X1"/>
    <property type="match status" value="1"/>
</dbReference>
<dbReference type="SMART" id="SM00884">
    <property type="entry name" value="Cullin_Nedd8"/>
    <property type="match status" value="1"/>
</dbReference>
<feature type="compositionally biased region" description="Low complexity" evidence="6">
    <location>
        <begin position="1"/>
        <end position="20"/>
    </location>
</feature>
<dbReference type="Gene3D" id="1.20.1310.10">
    <property type="entry name" value="Cullin Repeats"/>
    <property type="match status" value="4"/>
</dbReference>
<name>A0A9W7F9J5_9STRA</name>
<dbReference type="GO" id="GO:0006511">
    <property type="term" value="P:ubiquitin-dependent protein catabolic process"/>
    <property type="evidence" value="ECO:0007669"/>
    <property type="project" value="InterPro"/>
</dbReference>
<evidence type="ECO:0000313" key="9">
    <source>
        <dbReference type="Proteomes" id="UP001165160"/>
    </source>
</evidence>
<protein>
    <recommendedName>
        <fullName evidence="7">Cullin family profile domain-containing protein</fullName>
    </recommendedName>
</protein>
<dbReference type="PROSITE" id="PS01256">
    <property type="entry name" value="CULLIN_1"/>
    <property type="match status" value="1"/>
</dbReference>
<evidence type="ECO:0000256" key="6">
    <source>
        <dbReference type="SAM" id="MobiDB-lite"/>
    </source>
</evidence>
<keyword evidence="2" id="KW-1017">Isopeptide bond</keyword>
<proteinExistence type="inferred from homology"/>
<dbReference type="SMART" id="SM00182">
    <property type="entry name" value="CULLIN"/>
    <property type="match status" value="1"/>
</dbReference>
<dbReference type="FunFam" id="1.10.10.10:FF:000014">
    <property type="entry name" value="Cullin 1"/>
    <property type="match status" value="1"/>
</dbReference>
<dbReference type="Pfam" id="PF26557">
    <property type="entry name" value="Cullin_AB"/>
    <property type="match status" value="1"/>
</dbReference>
<evidence type="ECO:0000256" key="5">
    <source>
        <dbReference type="RuleBase" id="RU003829"/>
    </source>
</evidence>
<dbReference type="Gene3D" id="1.10.10.10">
    <property type="entry name" value="Winged helix-like DNA-binding domain superfamily/Winged helix DNA-binding domain"/>
    <property type="match status" value="1"/>
</dbReference>
<evidence type="ECO:0000256" key="4">
    <source>
        <dbReference type="PROSITE-ProRule" id="PRU00330"/>
    </source>
</evidence>
<dbReference type="InterPro" id="IPR045093">
    <property type="entry name" value="Cullin"/>
</dbReference>
<dbReference type="Gene3D" id="3.30.230.130">
    <property type="entry name" value="Cullin, Chain C, Domain 2"/>
    <property type="match status" value="1"/>
</dbReference>
<dbReference type="AlphaFoldDB" id="A0A9W7F9J5"/>
<dbReference type="Pfam" id="PF00888">
    <property type="entry name" value="Cullin"/>
    <property type="match status" value="1"/>
</dbReference>
<evidence type="ECO:0000313" key="8">
    <source>
        <dbReference type="EMBL" id="GMI07721.1"/>
    </source>
</evidence>
<gene>
    <name evidence="8" type="ORF">TrVE_jg4997</name>
</gene>
<dbReference type="InterPro" id="IPR016157">
    <property type="entry name" value="Cullin_CS"/>
</dbReference>
<sequence length="766" mass="86584">MSSASSFGGRGSSNVGSSSSAKKKFVIKPYRSAPQVDRASALETWSNLRRAIEEIYNQDASLLSFEELYRSAYNLVLHKHGEVLYTGVQSCVESHLTGVGETVSKSPDASVMKNVSAAWEDHDLKMTMVRDSICMYMDRTYVKQQKKKPIHEVGLQAFREKIWERKDIRGRVERVLLGEVAREREGELVEKDIIRSVLVMLIKIGGEGEGGVYERDFEKMFLEGTKEFYRRESQEYLTKNSAPDYVRKAEERLLHERNRIANYLHLTTGPKLMGIVENELITTHARALVEMDNSGVVTMLENDKVTELMNMYNLFKLVPSTVDILRDAVCDHVKRKGKQLVQDQERVKDPVKFVRGVLEMRDRYDQVVEKAFDGEKKAGKKVKEAFEHFINADSRSANYLAVYVDELMRSGLKGCGEQEADERLDKAVTIFRYLQDKDVFESFYKTSLAKRLLGGKSVSDECEKSMVAKLKAECGYQYTSKLEGMFNDMRISKDTMKGYKDEVRGGKSTGEVEGDGVEIDVDVLTTGYWPSQGDPQCHLPEPVTNAIGKFEQYYLKTHSGRKLAWQTSLGTAEIKACFEGRRHELIVSTYQMCILALFDGRGEKPLALAEIKQISGIPDNELRRHLISLCTPKHKILKKASKGKAISDDDSFTVNSGFTSKLKRVKVPLVSMKETAKGSGGGGGGNGGVPKAVEEDRRHLLEAAIVRIMKARKTLKHNDLIAEVSRQLTARFVPDPQSVKKRIESLIEREYLERSQDDRKVYSYLA</sequence>
<dbReference type="InterPro" id="IPR036317">
    <property type="entry name" value="Cullin_homology_sf"/>
</dbReference>
<feature type="domain" description="Cullin family profile" evidence="7">
    <location>
        <begin position="395"/>
        <end position="630"/>
    </location>
</feature>
<dbReference type="Proteomes" id="UP001165160">
    <property type="component" value="Unassembled WGS sequence"/>
</dbReference>
<keyword evidence="9" id="KW-1185">Reference proteome</keyword>
<dbReference type="PROSITE" id="PS50069">
    <property type="entry name" value="CULLIN_2"/>
    <property type="match status" value="1"/>
</dbReference>
<keyword evidence="3" id="KW-0832">Ubl conjugation</keyword>
<dbReference type="GO" id="GO:0031625">
    <property type="term" value="F:ubiquitin protein ligase binding"/>
    <property type="evidence" value="ECO:0007669"/>
    <property type="project" value="InterPro"/>
</dbReference>
<reference evidence="9" key="1">
    <citation type="journal article" date="2023" name="Commun. Biol.">
        <title>Genome analysis of Parmales, the sister group of diatoms, reveals the evolutionary specialization of diatoms from phago-mixotrophs to photoautotrophs.</title>
        <authorList>
            <person name="Ban H."/>
            <person name="Sato S."/>
            <person name="Yoshikawa S."/>
            <person name="Yamada K."/>
            <person name="Nakamura Y."/>
            <person name="Ichinomiya M."/>
            <person name="Sato N."/>
            <person name="Blanc-Mathieu R."/>
            <person name="Endo H."/>
            <person name="Kuwata A."/>
            <person name="Ogata H."/>
        </authorList>
    </citation>
    <scope>NUCLEOTIDE SEQUENCE [LARGE SCALE GENOMIC DNA]</scope>
    <source>
        <strain evidence="9">NIES 3699</strain>
    </source>
</reference>
<dbReference type="InterPro" id="IPR016158">
    <property type="entry name" value="Cullin_homology"/>
</dbReference>
<dbReference type="InterPro" id="IPR036390">
    <property type="entry name" value="WH_DNA-bd_sf"/>
</dbReference>
<dbReference type="InterPro" id="IPR059120">
    <property type="entry name" value="Cullin-like_AB"/>
</dbReference>
<dbReference type="SUPFAM" id="SSF74788">
    <property type="entry name" value="Cullin repeat-like"/>
    <property type="match status" value="1"/>
</dbReference>
<dbReference type="FunFam" id="1.20.1310.10:FF:000001">
    <property type="entry name" value="Cullin 3"/>
    <property type="match status" value="1"/>
</dbReference>
<dbReference type="Pfam" id="PF10557">
    <property type="entry name" value="Cullin_Nedd8"/>
    <property type="match status" value="1"/>
</dbReference>
<dbReference type="SUPFAM" id="SSF46785">
    <property type="entry name" value="Winged helix' DNA-binding domain"/>
    <property type="match status" value="1"/>
</dbReference>
<dbReference type="InterPro" id="IPR001373">
    <property type="entry name" value="Cullin_N"/>
</dbReference>
<comment type="similarity">
    <text evidence="1 4 5">Belongs to the cullin family.</text>
</comment>
<dbReference type="GO" id="GO:0031461">
    <property type="term" value="C:cullin-RING ubiquitin ligase complex"/>
    <property type="evidence" value="ECO:0007669"/>
    <property type="project" value="InterPro"/>
</dbReference>
<dbReference type="InterPro" id="IPR036388">
    <property type="entry name" value="WH-like_DNA-bd_sf"/>
</dbReference>
<comment type="caution">
    <text evidence="8">The sequence shown here is derived from an EMBL/GenBank/DDBJ whole genome shotgun (WGS) entry which is preliminary data.</text>
</comment>
<feature type="region of interest" description="Disordered" evidence="6">
    <location>
        <begin position="1"/>
        <end position="21"/>
    </location>
</feature>
<dbReference type="PANTHER" id="PTHR11932">
    <property type="entry name" value="CULLIN"/>
    <property type="match status" value="1"/>
</dbReference>
<dbReference type="FunFam" id="1.20.1310.10:FF:000006">
    <property type="entry name" value="Cullin 3"/>
    <property type="match status" value="1"/>
</dbReference>
<evidence type="ECO:0000256" key="3">
    <source>
        <dbReference type="ARBA" id="ARBA00022843"/>
    </source>
</evidence>
<accession>A0A9W7F9J5</accession>
<dbReference type="InterPro" id="IPR016159">
    <property type="entry name" value="Cullin_repeat-like_dom_sf"/>
</dbReference>
<dbReference type="EMBL" id="BRXX01000369">
    <property type="protein sequence ID" value="GMI07721.1"/>
    <property type="molecule type" value="Genomic_DNA"/>
</dbReference>